<dbReference type="PANTHER" id="PTHR19300:SF57">
    <property type="entry name" value="BETA-1,4-N-ACETYLGALACTOSAMINYLTRANSFERASE"/>
    <property type="match status" value="1"/>
</dbReference>
<dbReference type="EMBL" id="UINC01079479">
    <property type="protein sequence ID" value="SVC21518.1"/>
    <property type="molecule type" value="Genomic_DNA"/>
</dbReference>
<dbReference type="GO" id="GO:0005794">
    <property type="term" value="C:Golgi apparatus"/>
    <property type="evidence" value="ECO:0007669"/>
    <property type="project" value="TreeGrafter"/>
</dbReference>
<sequence>MKLGVIVPYRKRPTHLRKFRESISEYLKDYDYDLIVVEQSDDLPFNRGKLLNIGFKTALRKQCDYVVFHDIDMLPID</sequence>
<name>A0A382KAY6_9ZZZZ</name>
<feature type="domain" description="Galactosyltransferase N-terminal" evidence="1">
    <location>
        <begin position="2"/>
        <end position="77"/>
    </location>
</feature>
<dbReference type="InterPro" id="IPR027995">
    <property type="entry name" value="Galactosyl_T_N"/>
</dbReference>
<reference evidence="2" key="1">
    <citation type="submission" date="2018-05" db="EMBL/GenBank/DDBJ databases">
        <authorList>
            <person name="Lanie J.A."/>
            <person name="Ng W.-L."/>
            <person name="Kazmierczak K.M."/>
            <person name="Andrzejewski T.M."/>
            <person name="Davidsen T.M."/>
            <person name="Wayne K.J."/>
            <person name="Tettelin H."/>
            <person name="Glass J.I."/>
            <person name="Rusch D."/>
            <person name="Podicherti R."/>
            <person name="Tsui H.-C.T."/>
            <person name="Winkler M.E."/>
        </authorList>
    </citation>
    <scope>NUCLEOTIDE SEQUENCE</scope>
</reference>
<protein>
    <recommendedName>
        <fullName evidence="1">Galactosyltransferase N-terminal domain-containing protein</fullName>
    </recommendedName>
</protein>
<dbReference type="PANTHER" id="PTHR19300">
    <property type="entry name" value="BETA-1,4-GALACTOSYLTRANSFERASE"/>
    <property type="match status" value="1"/>
</dbReference>
<evidence type="ECO:0000313" key="2">
    <source>
        <dbReference type="EMBL" id="SVC21518.1"/>
    </source>
</evidence>
<dbReference type="GO" id="GO:0033842">
    <property type="term" value="F:N-acetyl-beta-glucosaminyl-derivative 4-beta-N-acetylgalactosaminyltransferase activity"/>
    <property type="evidence" value="ECO:0007669"/>
    <property type="project" value="TreeGrafter"/>
</dbReference>
<evidence type="ECO:0000259" key="1">
    <source>
        <dbReference type="Pfam" id="PF13733"/>
    </source>
</evidence>
<dbReference type="Gene3D" id="3.90.550.10">
    <property type="entry name" value="Spore Coat Polysaccharide Biosynthesis Protein SpsA, Chain A"/>
    <property type="match status" value="1"/>
</dbReference>
<dbReference type="Pfam" id="PF13733">
    <property type="entry name" value="Glyco_transf_7N"/>
    <property type="match status" value="1"/>
</dbReference>
<organism evidence="2">
    <name type="scientific">marine metagenome</name>
    <dbReference type="NCBI Taxonomy" id="408172"/>
    <lineage>
        <taxon>unclassified sequences</taxon>
        <taxon>metagenomes</taxon>
        <taxon>ecological metagenomes</taxon>
    </lineage>
</organism>
<dbReference type="GO" id="GO:0008378">
    <property type="term" value="F:galactosyltransferase activity"/>
    <property type="evidence" value="ECO:0007669"/>
    <property type="project" value="TreeGrafter"/>
</dbReference>
<dbReference type="GO" id="GO:0016020">
    <property type="term" value="C:membrane"/>
    <property type="evidence" value="ECO:0007669"/>
    <property type="project" value="GOC"/>
</dbReference>
<dbReference type="AlphaFoldDB" id="A0A382KAY6"/>
<dbReference type="GO" id="GO:0006688">
    <property type="term" value="P:glycosphingolipid biosynthetic process"/>
    <property type="evidence" value="ECO:0007669"/>
    <property type="project" value="TreeGrafter"/>
</dbReference>
<dbReference type="PRINTS" id="PR02050">
    <property type="entry name" value="B14GALTRFASE"/>
</dbReference>
<dbReference type="InterPro" id="IPR003859">
    <property type="entry name" value="Galactosyl_T"/>
</dbReference>
<dbReference type="GO" id="GO:0005975">
    <property type="term" value="P:carbohydrate metabolic process"/>
    <property type="evidence" value="ECO:0007669"/>
    <property type="project" value="InterPro"/>
</dbReference>
<dbReference type="InterPro" id="IPR029044">
    <property type="entry name" value="Nucleotide-diphossugar_trans"/>
</dbReference>
<gene>
    <name evidence="2" type="ORF">METZ01_LOCUS274372</name>
</gene>
<dbReference type="SUPFAM" id="SSF53448">
    <property type="entry name" value="Nucleotide-diphospho-sugar transferases"/>
    <property type="match status" value="1"/>
</dbReference>
<accession>A0A382KAY6</accession>
<feature type="non-terminal residue" evidence="2">
    <location>
        <position position="77"/>
    </location>
</feature>
<proteinExistence type="predicted"/>